<dbReference type="GO" id="GO:0006457">
    <property type="term" value="P:protein folding"/>
    <property type="evidence" value="ECO:0000318"/>
    <property type="project" value="GO_Central"/>
</dbReference>
<organism evidence="3 4">
    <name type="scientific">Setaria italica</name>
    <name type="common">Foxtail millet</name>
    <name type="synonym">Panicum italicum</name>
    <dbReference type="NCBI Taxonomy" id="4555"/>
    <lineage>
        <taxon>Eukaryota</taxon>
        <taxon>Viridiplantae</taxon>
        <taxon>Streptophyta</taxon>
        <taxon>Embryophyta</taxon>
        <taxon>Tracheophyta</taxon>
        <taxon>Spermatophyta</taxon>
        <taxon>Magnoliopsida</taxon>
        <taxon>Liliopsida</taxon>
        <taxon>Poales</taxon>
        <taxon>Poaceae</taxon>
        <taxon>PACMAD clade</taxon>
        <taxon>Panicoideae</taxon>
        <taxon>Panicodae</taxon>
        <taxon>Paniceae</taxon>
        <taxon>Cenchrinae</taxon>
        <taxon>Setaria</taxon>
    </lineage>
</organism>
<keyword evidence="4" id="KW-1185">Reference proteome</keyword>
<dbReference type="HOGENOM" id="CLU_038879_1_0_1"/>
<evidence type="ECO:0000256" key="1">
    <source>
        <dbReference type="ARBA" id="ARBA00023186"/>
    </source>
</evidence>
<dbReference type="PANTHER" id="PTHR33322:SF3">
    <property type="entry name" value="BAG FAMILY MOLECULAR CHAPERONE REGULATOR 7"/>
    <property type="match status" value="1"/>
</dbReference>
<dbReference type="STRING" id="4555.K3YRI7"/>
<evidence type="ECO:0008006" key="5">
    <source>
        <dbReference type="Google" id="ProtNLM"/>
    </source>
</evidence>
<reference evidence="3" key="2">
    <citation type="submission" date="2018-08" db="UniProtKB">
        <authorList>
            <consortium name="EnsemblPlants"/>
        </authorList>
    </citation>
    <scope>IDENTIFICATION</scope>
    <source>
        <strain evidence="3">Yugu1</strain>
    </source>
</reference>
<dbReference type="PANTHER" id="PTHR33322">
    <property type="entry name" value="BAG DOMAIN CONTAINING PROTEIN, EXPRESSED"/>
    <property type="match status" value="1"/>
</dbReference>
<dbReference type="FunCoup" id="K3YRI7">
    <property type="interactions" value="4"/>
</dbReference>
<feature type="compositionally biased region" description="Low complexity" evidence="2">
    <location>
        <begin position="101"/>
        <end position="111"/>
    </location>
</feature>
<dbReference type="InParanoid" id="K3YRI7"/>
<sequence>MAAAAIHVHGTPIHVRLGIPPFPVHLLLFQTVDHWSFGGEQGRWWIVSVSHGRMDLLDRTKPARILSPSSSSCEQSLPITVAVIASPSESNDISPRRGFTPHSPSLSSSSSRPPPPPTMSRDQFLLRLLDLHAGDDPFFPFPTSSSFSSCPFSTSSSAHHRFLLDDHPSCPLGFTSPSPIDTFHLDLDLDLDLLLPPRAAAPPCPAFFDPFLLDALGHRVSALERALAPPPPAPRRKYTYAAEADGRKVKWVAEDKPAGGRAYKWEAELKTPNDDGFDRKWKWESKASAAGTTKVKWAKEIKGKGWLEPWSNSYSVEETYGDDDDQDKAATAAVNKVKEENKPKDMKKKKGNVEIVEIEDNTKGCVAIRKAFEMSHAKGKKKELSQQDAALLIQMSYRAHLAHRSQVLRCLRDLAVAKAKLKEIRSFFYNISYRRRIAHDSEERQRFAEKIIVLLLTVDALEGPDYMVRNAKRSMLEELEGMLEIVDPQPPGKPRTLSRRKFDLPEGGAIPKEMRDGVKNVVRIVEEGK</sequence>
<name>K3YRI7_SETIT</name>
<dbReference type="Proteomes" id="UP000004995">
    <property type="component" value="Unassembled WGS sequence"/>
</dbReference>
<evidence type="ECO:0000313" key="4">
    <source>
        <dbReference type="Proteomes" id="UP000004995"/>
    </source>
</evidence>
<evidence type="ECO:0000313" key="3">
    <source>
        <dbReference type="EnsemblPlants" id="KQL27734"/>
    </source>
</evidence>
<accession>K3YRI7</accession>
<dbReference type="EnsemblPlants" id="KQL27734">
    <property type="protein sequence ID" value="KQL27734"/>
    <property type="gene ID" value="SETIT_016881mg"/>
</dbReference>
<proteinExistence type="predicted"/>
<dbReference type="Gramene" id="KQL27734">
    <property type="protein sequence ID" value="KQL27734"/>
    <property type="gene ID" value="SETIT_016881mg"/>
</dbReference>
<dbReference type="EMBL" id="AGNK02000007">
    <property type="status" value="NOT_ANNOTATED_CDS"/>
    <property type="molecule type" value="Genomic_DNA"/>
</dbReference>
<keyword evidence="1" id="KW-0143">Chaperone</keyword>
<dbReference type="InterPro" id="IPR040400">
    <property type="entry name" value="BAG5/6/7/8"/>
</dbReference>
<feature type="region of interest" description="Disordered" evidence="2">
    <location>
        <begin position="89"/>
        <end position="119"/>
    </location>
</feature>
<feature type="region of interest" description="Disordered" evidence="2">
    <location>
        <begin position="487"/>
        <end position="507"/>
    </location>
</feature>
<dbReference type="eggNOG" id="ENOG502QRXB">
    <property type="taxonomic scope" value="Eukaryota"/>
</dbReference>
<protein>
    <recommendedName>
        <fullName evidence="5">BAG domain-containing protein</fullName>
    </recommendedName>
</protein>
<dbReference type="AlphaFoldDB" id="K3YRI7"/>
<reference evidence="4" key="1">
    <citation type="journal article" date="2012" name="Nat. Biotechnol.">
        <title>Reference genome sequence of the model plant Setaria.</title>
        <authorList>
            <person name="Bennetzen J.L."/>
            <person name="Schmutz J."/>
            <person name="Wang H."/>
            <person name="Percifield R."/>
            <person name="Hawkins J."/>
            <person name="Pontaroli A.C."/>
            <person name="Estep M."/>
            <person name="Feng L."/>
            <person name="Vaughn J.N."/>
            <person name="Grimwood J."/>
            <person name="Jenkins J."/>
            <person name="Barry K."/>
            <person name="Lindquist E."/>
            <person name="Hellsten U."/>
            <person name="Deshpande S."/>
            <person name="Wang X."/>
            <person name="Wu X."/>
            <person name="Mitros T."/>
            <person name="Triplett J."/>
            <person name="Yang X."/>
            <person name="Ye C.Y."/>
            <person name="Mauro-Herrera M."/>
            <person name="Wang L."/>
            <person name="Li P."/>
            <person name="Sharma M."/>
            <person name="Sharma R."/>
            <person name="Ronald P.C."/>
            <person name="Panaud O."/>
            <person name="Kellogg E.A."/>
            <person name="Brutnell T.P."/>
            <person name="Doust A.N."/>
            <person name="Tuskan G.A."/>
            <person name="Rokhsar D."/>
            <person name="Devos K.M."/>
        </authorList>
    </citation>
    <scope>NUCLEOTIDE SEQUENCE [LARGE SCALE GENOMIC DNA]</scope>
    <source>
        <strain evidence="4">cv. Yugu1</strain>
    </source>
</reference>
<evidence type="ECO:0000256" key="2">
    <source>
        <dbReference type="SAM" id="MobiDB-lite"/>
    </source>
</evidence>